<dbReference type="RefSeq" id="WP_139687466.1">
    <property type="nucleotide sequence ID" value="NZ_WEHW01000026.1"/>
</dbReference>
<dbReference type="EMBL" id="WEHW01000026">
    <property type="protein sequence ID" value="KAB7650899.1"/>
    <property type="molecule type" value="Genomic_DNA"/>
</dbReference>
<dbReference type="Proteomes" id="UP000469462">
    <property type="component" value="Unassembled WGS sequence"/>
</dbReference>
<dbReference type="AlphaFoldDB" id="A0AAI9SBM2"/>
<evidence type="ECO:0000313" key="2">
    <source>
        <dbReference type="Proteomes" id="UP000469462"/>
    </source>
</evidence>
<evidence type="ECO:0000313" key="1">
    <source>
        <dbReference type="EMBL" id="KAB7650899.1"/>
    </source>
</evidence>
<protein>
    <submittedName>
        <fullName evidence="1">Addiction module antidote protein</fullName>
    </submittedName>
</protein>
<sequence length="95" mass="10408">MCAENRSNSREFPLFAHELNAALKEGDSDRFIGLVGGLCRLYGMGEIAKQSGLNRPQLYRSFQKGGNPSFRNLLVCLNVLGIEMTVSGKDEPSGE</sequence>
<keyword evidence="2" id="KW-1185">Reference proteome</keyword>
<dbReference type="NCBIfam" id="TIGR02684">
    <property type="entry name" value="dnstrm_HI1420"/>
    <property type="match status" value="1"/>
</dbReference>
<accession>A0AAI9SBM2</accession>
<name>A0AAI9SBM2_9BURK</name>
<reference evidence="1 2" key="1">
    <citation type="submission" date="2019-10" db="EMBL/GenBank/DDBJ databases">
        <title>Genome diversity of Sutterella seckii.</title>
        <authorList>
            <person name="Chaplin A.V."/>
            <person name="Sokolova S.R."/>
            <person name="Mosin K.A."/>
            <person name="Ivanova E.L."/>
            <person name="Kochetkova T.O."/>
            <person name="Goltsov A.Y."/>
            <person name="Trofimov D.Y."/>
            <person name="Efimov B.A."/>
        </authorList>
    </citation>
    <scope>NUCLEOTIDE SEQUENCE [LARGE SCALE GENOMIC DNA]</scope>
    <source>
        <strain evidence="1 2">ASD3426</strain>
    </source>
</reference>
<gene>
    <name evidence="1" type="ORF">GBM96_07585</name>
</gene>
<proteinExistence type="predicted"/>
<dbReference type="Pfam" id="PF21716">
    <property type="entry name" value="dnstrm_HI1420"/>
    <property type="match status" value="1"/>
</dbReference>
<dbReference type="InterPro" id="IPR014057">
    <property type="entry name" value="HI1420"/>
</dbReference>
<organism evidence="1 2">
    <name type="scientific">Sutterella seckii</name>
    <dbReference type="NCBI Taxonomy" id="1944635"/>
    <lineage>
        <taxon>Bacteria</taxon>
        <taxon>Pseudomonadati</taxon>
        <taxon>Pseudomonadota</taxon>
        <taxon>Betaproteobacteria</taxon>
        <taxon>Burkholderiales</taxon>
        <taxon>Sutterellaceae</taxon>
        <taxon>Sutterella</taxon>
    </lineage>
</organism>
<comment type="caution">
    <text evidence="1">The sequence shown here is derived from an EMBL/GenBank/DDBJ whole genome shotgun (WGS) entry which is preliminary data.</text>
</comment>